<dbReference type="Proteomes" id="UP000094412">
    <property type="component" value="Unassembled WGS sequence"/>
</dbReference>
<gene>
    <name evidence="1" type="ORF">QV13_12770</name>
</gene>
<dbReference type="AlphaFoldDB" id="A0A1C2DSH9"/>
<sequence>MAEPIELDTREITVTPLFRYESVEDINASERAGHLVKNMIQVVEVRFAGSKNYSPVFPVDAMWKRENGKVITFAERWADQYRAFLAGADQEAAGTPLEMLRSFGMSDANLSLCRALRIYSIEALHHLEGDALKSLGMAGNGLKEMARNYMAARDKSNANSDEVEKLRAELAALKAQIIPVKEASPADIDAAIQASDDEYAALSNDQIKERIASLNDGKRPLGNPSRATLVDALKELEGAAA</sequence>
<dbReference type="EMBL" id="MDEO01000032">
    <property type="protein sequence ID" value="OCX17623.1"/>
    <property type="molecule type" value="Genomic_DNA"/>
</dbReference>
<evidence type="ECO:0000313" key="1">
    <source>
        <dbReference type="EMBL" id="OCX17623.1"/>
    </source>
</evidence>
<proteinExistence type="predicted"/>
<accession>A0A1C2DSH9</accession>
<organism evidence="1 2">
    <name type="scientific">Mesorhizobium hungaricum</name>
    <dbReference type="NCBI Taxonomy" id="1566387"/>
    <lineage>
        <taxon>Bacteria</taxon>
        <taxon>Pseudomonadati</taxon>
        <taxon>Pseudomonadota</taxon>
        <taxon>Alphaproteobacteria</taxon>
        <taxon>Hyphomicrobiales</taxon>
        <taxon>Phyllobacteriaceae</taxon>
        <taxon>Mesorhizobium</taxon>
    </lineage>
</organism>
<dbReference type="OrthoDB" id="7223978at2"/>
<reference evidence="1 2" key="1">
    <citation type="submission" date="2016-08" db="EMBL/GenBank/DDBJ databases">
        <title>Whole genome sequence of Mesorhizobium sp. strain UASWS1009 isolated from industrial sewage.</title>
        <authorList>
            <person name="Crovadore J."/>
            <person name="Calmin G."/>
            <person name="Chablais R."/>
            <person name="Cochard B."/>
            <person name="Lefort F."/>
        </authorList>
    </citation>
    <scope>NUCLEOTIDE SEQUENCE [LARGE SCALE GENOMIC DNA]</scope>
    <source>
        <strain evidence="1 2">UASWS1009</strain>
    </source>
</reference>
<dbReference type="RefSeq" id="WP_065997894.1">
    <property type="nucleotide sequence ID" value="NZ_MDEO01000032.1"/>
</dbReference>
<keyword evidence="2" id="KW-1185">Reference proteome</keyword>
<comment type="caution">
    <text evidence="1">The sequence shown here is derived from an EMBL/GenBank/DDBJ whole genome shotgun (WGS) entry which is preliminary data.</text>
</comment>
<evidence type="ECO:0000313" key="2">
    <source>
        <dbReference type="Proteomes" id="UP000094412"/>
    </source>
</evidence>
<name>A0A1C2DSH9_9HYPH</name>
<dbReference type="STRING" id="1566387.QV13_12770"/>
<protein>
    <submittedName>
        <fullName evidence="1">Uncharacterized protein</fullName>
    </submittedName>
</protein>